<evidence type="ECO:0000256" key="1">
    <source>
        <dbReference type="SAM" id="Phobius"/>
    </source>
</evidence>
<gene>
    <name evidence="2" type="ORF">BvMPK_1870</name>
</gene>
<organism evidence="2 3">
    <name type="scientific">Phocaeicola vulgatus</name>
    <name type="common">Bacteroides vulgatus</name>
    <dbReference type="NCBI Taxonomy" id="821"/>
    <lineage>
        <taxon>Bacteria</taxon>
        <taxon>Pseudomonadati</taxon>
        <taxon>Bacteroidota</taxon>
        <taxon>Bacteroidia</taxon>
        <taxon>Bacteroidales</taxon>
        <taxon>Bacteroidaceae</taxon>
        <taxon>Phocaeicola</taxon>
    </lineage>
</organism>
<keyword evidence="1" id="KW-0812">Transmembrane</keyword>
<reference evidence="3" key="1">
    <citation type="submission" date="2015-10" db="EMBL/GenBank/DDBJ databases">
        <title>Extensive mobilome-driven genome diversification in gut-associated Bacteroides vulgatus mpk.</title>
        <authorList>
            <person name="Beier S."/>
            <person name="Lange A."/>
            <person name="Huson D.H."/>
            <person name="Frick J.-S."/>
            <person name="Autenrieth I.B."/>
        </authorList>
    </citation>
    <scope>NUCLEOTIDE SEQUENCE [LARGE SCALE GENOMIC DNA]</scope>
    <source>
        <strain evidence="3">mpk</strain>
    </source>
</reference>
<evidence type="ECO:0000313" key="3">
    <source>
        <dbReference type="Proteomes" id="UP000061587"/>
    </source>
</evidence>
<dbReference type="AlphaFoldDB" id="A0A0P0LQY3"/>
<keyword evidence="1" id="KW-1133">Transmembrane helix</keyword>
<evidence type="ECO:0000313" key="2">
    <source>
        <dbReference type="EMBL" id="ALK84472.1"/>
    </source>
</evidence>
<accession>A0A0P0LQY3</accession>
<keyword evidence="1" id="KW-0472">Membrane</keyword>
<dbReference type="PATRIC" id="fig|821.40.peg.2236"/>
<name>A0A0P0LQY3_PHOVU</name>
<dbReference type="EMBL" id="CP013020">
    <property type="protein sequence ID" value="ALK84472.1"/>
    <property type="molecule type" value="Genomic_DNA"/>
</dbReference>
<reference evidence="2 3" key="2">
    <citation type="journal article" date="2016" name="Genome Biol. Evol.">
        <title>Extensive mobilome-driven genome diversification in mouse gut-associated Bacteroides vulgatus mpk.</title>
        <authorList>
            <person name="Lange A."/>
            <person name="Beier S."/>
            <person name="Steimle A."/>
            <person name="Autenrieth I.B."/>
            <person name="Huson D.H."/>
            <person name="Frick J.S."/>
        </authorList>
    </citation>
    <scope>NUCLEOTIDE SEQUENCE [LARGE SCALE GENOMIC DNA]</scope>
    <source>
        <strain evidence="3">mpk</strain>
    </source>
</reference>
<proteinExistence type="predicted"/>
<protein>
    <submittedName>
        <fullName evidence="2">Uncharacterized protein</fullName>
    </submittedName>
</protein>
<dbReference type="Proteomes" id="UP000061587">
    <property type="component" value="Chromosome"/>
</dbReference>
<feature type="transmembrane region" description="Helical" evidence="1">
    <location>
        <begin position="76"/>
        <end position="103"/>
    </location>
</feature>
<sequence length="112" mass="12573">MIVWRHGKWQPFFLSSKRQIITVMKQTVSIFAPDINVASKSSAIQLWLNRKNQFFSSVLEEDVSNRQVLLLGHASFVFSALICASFVSQVPALICLAWFMVALRLCVKGGLG</sequence>